<accession>X1DKJ3</accession>
<dbReference type="Gene3D" id="3.40.50.300">
    <property type="entry name" value="P-loop containing nucleotide triphosphate hydrolases"/>
    <property type="match status" value="1"/>
</dbReference>
<reference evidence="1" key="1">
    <citation type="journal article" date="2014" name="Front. Microbiol.">
        <title>High frequency of phylogenetically diverse reductive dehalogenase-homologous genes in deep subseafloor sedimentary metagenomes.</title>
        <authorList>
            <person name="Kawai M."/>
            <person name="Futagami T."/>
            <person name="Toyoda A."/>
            <person name="Takaki Y."/>
            <person name="Nishi S."/>
            <person name="Hori S."/>
            <person name="Arai W."/>
            <person name="Tsubouchi T."/>
            <person name="Morono Y."/>
            <person name="Uchiyama I."/>
            <person name="Ito T."/>
            <person name="Fujiyama A."/>
            <person name="Inagaki F."/>
            <person name="Takami H."/>
        </authorList>
    </citation>
    <scope>NUCLEOTIDE SEQUENCE</scope>
    <source>
        <strain evidence="1">Expedition CK06-06</strain>
    </source>
</reference>
<protein>
    <submittedName>
        <fullName evidence="1">Uncharacterized protein</fullName>
    </submittedName>
</protein>
<sequence>MVGSKLDLEEFRAISRDDGILSAKKYNMSGFVELSAKGEFRP</sequence>
<dbReference type="InterPro" id="IPR027417">
    <property type="entry name" value="P-loop_NTPase"/>
</dbReference>
<gene>
    <name evidence="1" type="ORF">S01H4_63704</name>
</gene>
<dbReference type="AlphaFoldDB" id="X1DKJ3"/>
<name>X1DKJ3_9ZZZZ</name>
<feature type="non-terminal residue" evidence="1">
    <location>
        <position position="42"/>
    </location>
</feature>
<evidence type="ECO:0000313" key="1">
    <source>
        <dbReference type="EMBL" id="GAH05504.1"/>
    </source>
</evidence>
<proteinExistence type="predicted"/>
<comment type="caution">
    <text evidence="1">The sequence shown here is derived from an EMBL/GenBank/DDBJ whole genome shotgun (WGS) entry which is preliminary data.</text>
</comment>
<organism evidence="1">
    <name type="scientific">marine sediment metagenome</name>
    <dbReference type="NCBI Taxonomy" id="412755"/>
    <lineage>
        <taxon>unclassified sequences</taxon>
        <taxon>metagenomes</taxon>
        <taxon>ecological metagenomes</taxon>
    </lineage>
</organism>
<dbReference type="EMBL" id="BART01038395">
    <property type="protein sequence ID" value="GAH05504.1"/>
    <property type="molecule type" value="Genomic_DNA"/>
</dbReference>